<dbReference type="Gene3D" id="2.130.10.10">
    <property type="entry name" value="YVTN repeat-like/Quinoprotein amine dehydrogenase"/>
    <property type="match status" value="1"/>
</dbReference>
<dbReference type="Pfam" id="PF05096">
    <property type="entry name" value="Glu_cyclase_2"/>
    <property type="match status" value="1"/>
</dbReference>
<dbReference type="InterPro" id="IPR015943">
    <property type="entry name" value="WD40/YVTN_repeat-like_dom_sf"/>
</dbReference>
<reference evidence="2 3" key="2">
    <citation type="submission" date="2019-05" db="EMBL/GenBank/DDBJ databases">
        <title>Glycomyces buryatensis sp. nov.</title>
        <authorList>
            <person name="Nikitina E."/>
        </authorList>
    </citation>
    <scope>NUCLEOTIDE SEQUENCE [LARGE SCALE GENOMIC DNA]</scope>
    <source>
        <strain evidence="2 3">18</strain>
    </source>
</reference>
<dbReference type="PANTHER" id="PTHR31270:SF1">
    <property type="entry name" value="GLUTAMINYL-PEPTIDE CYCLOTRANSFERASE"/>
    <property type="match status" value="1"/>
</dbReference>
<evidence type="ECO:0000256" key="1">
    <source>
        <dbReference type="SAM" id="SignalP"/>
    </source>
</evidence>
<keyword evidence="2" id="KW-0808">Transferase</keyword>
<sequence>MRSVFDQNPSRPIRLRRTRLCGAALGLAALAATAACGTRNAEADESVPTPEDAAVEQLGVTVLDTFDHDPDSFTQGLELRDGVFYESAGLYGESDVRLVEPGTGEVIETVALPEDEFAEGLTLTEDSLWQITWKEGVAYQRDLTTLEVVETASYEGEGWGICSDGTQLVMSDGSSTLTFRDPETFEETGTARVTLDGEPLDQINELECVDGQVWANVWQTDQIVRIDPATGEVGAVVDAAGLLTEDEAATADVLNGIAAAEEEGTFYITGKRWPKLFLVSFDPAS</sequence>
<organism evidence="2 3">
    <name type="scientific">Glycomyces buryatensis</name>
    <dbReference type="NCBI Taxonomy" id="2570927"/>
    <lineage>
        <taxon>Bacteria</taxon>
        <taxon>Bacillati</taxon>
        <taxon>Actinomycetota</taxon>
        <taxon>Actinomycetes</taxon>
        <taxon>Glycomycetales</taxon>
        <taxon>Glycomycetaceae</taxon>
        <taxon>Glycomyces</taxon>
    </lineage>
</organism>
<proteinExistence type="predicted"/>
<dbReference type="AlphaFoldDB" id="A0A4S8QGN7"/>
<gene>
    <name evidence="2" type="ORF">FAB82_00420</name>
</gene>
<feature type="chain" id="PRO_5038809178" evidence="1">
    <location>
        <begin position="35"/>
        <end position="285"/>
    </location>
</feature>
<keyword evidence="1" id="KW-0732">Signal</keyword>
<reference evidence="3" key="1">
    <citation type="submission" date="2019-04" db="EMBL/GenBank/DDBJ databases">
        <title>Nocardioides xinjiangensis sp. nov.</title>
        <authorList>
            <person name="Liu S."/>
        </authorList>
    </citation>
    <scope>NUCLEOTIDE SEQUENCE [LARGE SCALE GENOMIC DNA]</scope>
    <source>
        <strain evidence="3">18</strain>
    </source>
</reference>
<dbReference type="Proteomes" id="UP000308760">
    <property type="component" value="Unassembled WGS sequence"/>
</dbReference>
<dbReference type="OrthoDB" id="9783700at2"/>
<name>A0A4S8QGN7_9ACTN</name>
<dbReference type="PANTHER" id="PTHR31270">
    <property type="entry name" value="GLUTAMINYL-PEPTIDE CYCLOTRANSFERASE"/>
    <property type="match status" value="1"/>
</dbReference>
<evidence type="ECO:0000313" key="2">
    <source>
        <dbReference type="EMBL" id="THV43560.1"/>
    </source>
</evidence>
<dbReference type="InterPro" id="IPR007788">
    <property type="entry name" value="QCT"/>
</dbReference>
<dbReference type="GO" id="GO:0016603">
    <property type="term" value="F:glutaminyl-peptide cyclotransferase activity"/>
    <property type="evidence" value="ECO:0007669"/>
    <property type="project" value="InterPro"/>
</dbReference>
<evidence type="ECO:0000313" key="3">
    <source>
        <dbReference type="Proteomes" id="UP000308760"/>
    </source>
</evidence>
<dbReference type="EMBL" id="STGY01000001">
    <property type="protein sequence ID" value="THV43560.1"/>
    <property type="molecule type" value="Genomic_DNA"/>
</dbReference>
<feature type="signal peptide" evidence="1">
    <location>
        <begin position="1"/>
        <end position="34"/>
    </location>
</feature>
<keyword evidence="3" id="KW-1185">Reference proteome</keyword>
<comment type="caution">
    <text evidence="2">The sequence shown here is derived from an EMBL/GenBank/DDBJ whole genome shotgun (WGS) entry which is preliminary data.</text>
</comment>
<accession>A0A4S8QGN7</accession>
<protein>
    <submittedName>
        <fullName evidence="2">Glutaminyl-peptide cyclotransferase</fullName>
    </submittedName>
</protein>
<dbReference type="SUPFAM" id="SSF63825">
    <property type="entry name" value="YWTD domain"/>
    <property type="match status" value="1"/>
</dbReference>